<protein>
    <submittedName>
        <fullName evidence="2">Protein shoot gravitropism 6</fullName>
    </submittedName>
</protein>
<comment type="caution">
    <text evidence="2">The sequence shown here is derived from an EMBL/GenBank/DDBJ whole genome shotgun (WGS) entry which is preliminary data.</text>
</comment>
<gene>
    <name evidence="2" type="primary">SGR6_3</name>
    <name evidence="2" type="ORF">CFP56_043351</name>
</gene>
<evidence type="ECO:0000256" key="1">
    <source>
        <dbReference type="SAM" id="MobiDB-lite"/>
    </source>
</evidence>
<name>A0AAW0LJ52_QUESU</name>
<dbReference type="EMBL" id="PKMF04000093">
    <property type="protein sequence ID" value="KAK7850949.1"/>
    <property type="molecule type" value="Genomic_DNA"/>
</dbReference>
<dbReference type="Proteomes" id="UP000237347">
    <property type="component" value="Unassembled WGS sequence"/>
</dbReference>
<keyword evidence="3" id="KW-1185">Reference proteome</keyword>
<reference evidence="2 3" key="1">
    <citation type="journal article" date="2018" name="Sci. Data">
        <title>The draft genome sequence of cork oak.</title>
        <authorList>
            <person name="Ramos A.M."/>
            <person name="Usie A."/>
            <person name="Barbosa P."/>
            <person name="Barros P.M."/>
            <person name="Capote T."/>
            <person name="Chaves I."/>
            <person name="Simoes F."/>
            <person name="Abreu I."/>
            <person name="Carrasquinho I."/>
            <person name="Faro C."/>
            <person name="Guimaraes J.B."/>
            <person name="Mendonca D."/>
            <person name="Nobrega F."/>
            <person name="Rodrigues L."/>
            <person name="Saibo N.J.M."/>
            <person name="Varela M.C."/>
            <person name="Egas C."/>
            <person name="Matos J."/>
            <person name="Miguel C.M."/>
            <person name="Oliveira M.M."/>
            <person name="Ricardo C.P."/>
            <person name="Goncalves S."/>
        </authorList>
    </citation>
    <scope>NUCLEOTIDE SEQUENCE [LARGE SCALE GENOMIC DNA]</scope>
    <source>
        <strain evidence="3">cv. HL8</strain>
    </source>
</reference>
<accession>A0AAW0LJ52</accession>
<feature type="region of interest" description="Disordered" evidence="1">
    <location>
        <begin position="156"/>
        <end position="181"/>
    </location>
</feature>
<proteinExistence type="predicted"/>
<evidence type="ECO:0000313" key="2">
    <source>
        <dbReference type="EMBL" id="KAK7850949.1"/>
    </source>
</evidence>
<sequence>MVCISGYCALGCCGSCMHSKQVGHTVHGNFSNLPLAFVLPSCEALCLGDRLSCIFHDTNSEVRKVSAPILDQRFSISLSLPRPAASKFSVGIELSYGALSSLEDVIAILRSDASIDPSEYSTELFPVCILLTKDELLSDESLPNIYSSVVVRNHERQQKPRMTRSIVEENSDDGTRNSGNHSLSLFSTALYR</sequence>
<evidence type="ECO:0000313" key="3">
    <source>
        <dbReference type="Proteomes" id="UP000237347"/>
    </source>
</evidence>
<organism evidence="2 3">
    <name type="scientific">Quercus suber</name>
    <name type="common">Cork oak</name>
    <dbReference type="NCBI Taxonomy" id="58331"/>
    <lineage>
        <taxon>Eukaryota</taxon>
        <taxon>Viridiplantae</taxon>
        <taxon>Streptophyta</taxon>
        <taxon>Embryophyta</taxon>
        <taxon>Tracheophyta</taxon>
        <taxon>Spermatophyta</taxon>
        <taxon>Magnoliopsida</taxon>
        <taxon>eudicotyledons</taxon>
        <taxon>Gunneridae</taxon>
        <taxon>Pentapetalae</taxon>
        <taxon>rosids</taxon>
        <taxon>fabids</taxon>
        <taxon>Fagales</taxon>
        <taxon>Fagaceae</taxon>
        <taxon>Quercus</taxon>
    </lineage>
</organism>
<dbReference type="AlphaFoldDB" id="A0AAW0LJ52"/>